<dbReference type="InterPro" id="IPR020846">
    <property type="entry name" value="MFS_dom"/>
</dbReference>
<feature type="transmembrane region" description="Helical" evidence="5">
    <location>
        <begin position="215"/>
        <end position="234"/>
    </location>
</feature>
<dbReference type="Proteomes" id="UP000325672">
    <property type="component" value="Unassembled WGS sequence"/>
</dbReference>
<dbReference type="PROSITE" id="PS50850">
    <property type="entry name" value="MFS"/>
    <property type="match status" value="1"/>
</dbReference>
<evidence type="ECO:0000256" key="4">
    <source>
        <dbReference type="ARBA" id="ARBA00023136"/>
    </source>
</evidence>
<reference evidence="7 8" key="1">
    <citation type="submission" date="2019-04" db="EMBL/GenBank/DDBJ databases">
        <title>Friends and foes A comparative genomics study of 23 Aspergillus species from section Flavi.</title>
        <authorList>
            <consortium name="DOE Joint Genome Institute"/>
            <person name="Kjaerbolling I."/>
            <person name="Vesth T."/>
            <person name="Frisvad J.C."/>
            <person name="Nybo J.L."/>
            <person name="Theobald S."/>
            <person name="Kildgaard S."/>
            <person name="Isbrandt T."/>
            <person name="Kuo A."/>
            <person name="Sato A."/>
            <person name="Lyhne E.K."/>
            <person name="Kogle M.E."/>
            <person name="Wiebenga A."/>
            <person name="Kun R.S."/>
            <person name="Lubbers R.J."/>
            <person name="Makela M.R."/>
            <person name="Barry K."/>
            <person name="Chovatia M."/>
            <person name="Clum A."/>
            <person name="Daum C."/>
            <person name="Haridas S."/>
            <person name="He G."/>
            <person name="LaButti K."/>
            <person name="Lipzen A."/>
            <person name="Mondo S."/>
            <person name="Riley R."/>
            <person name="Salamov A."/>
            <person name="Simmons B.A."/>
            <person name="Magnuson J.K."/>
            <person name="Henrissat B."/>
            <person name="Mortensen U.H."/>
            <person name="Larsen T.O."/>
            <person name="Devries R.P."/>
            <person name="Grigoriev I.V."/>
            <person name="Machida M."/>
            <person name="Baker S.E."/>
            <person name="Andersen M.R."/>
        </authorList>
    </citation>
    <scope>NUCLEOTIDE SEQUENCE [LARGE SCALE GENOMIC DNA]</scope>
    <source>
        <strain evidence="7 8">CBS 117625</strain>
    </source>
</reference>
<dbReference type="GO" id="GO:0022857">
    <property type="term" value="F:transmembrane transporter activity"/>
    <property type="evidence" value="ECO:0007669"/>
    <property type="project" value="InterPro"/>
</dbReference>
<evidence type="ECO:0000259" key="6">
    <source>
        <dbReference type="PROSITE" id="PS50850"/>
    </source>
</evidence>
<dbReference type="RefSeq" id="XP_031914632.1">
    <property type="nucleotide sequence ID" value="XM_032059660.1"/>
</dbReference>
<dbReference type="SUPFAM" id="SSF103473">
    <property type="entry name" value="MFS general substrate transporter"/>
    <property type="match status" value="1"/>
</dbReference>
<dbReference type="PANTHER" id="PTHR23502:SF157">
    <property type="entry name" value="MAJOR FACILITATOR SUPERFAMILY (MFS) PROFILE DOMAIN-CONTAINING PROTEIN-RELATED"/>
    <property type="match status" value="1"/>
</dbReference>
<keyword evidence="8" id="KW-1185">Reference proteome</keyword>
<organism evidence="7 8">
    <name type="scientific">Aspergillus pseudotamarii</name>
    <dbReference type="NCBI Taxonomy" id="132259"/>
    <lineage>
        <taxon>Eukaryota</taxon>
        <taxon>Fungi</taxon>
        <taxon>Dikarya</taxon>
        <taxon>Ascomycota</taxon>
        <taxon>Pezizomycotina</taxon>
        <taxon>Eurotiomycetes</taxon>
        <taxon>Eurotiomycetidae</taxon>
        <taxon>Eurotiales</taxon>
        <taxon>Aspergillaceae</taxon>
        <taxon>Aspergillus</taxon>
        <taxon>Aspergillus subgen. Circumdati</taxon>
    </lineage>
</organism>
<name>A0A5N6SXP6_ASPPS</name>
<feature type="domain" description="Major facilitator superfamily (MFS) profile" evidence="6">
    <location>
        <begin position="57"/>
        <end position="487"/>
    </location>
</feature>
<keyword evidence="2 5" id="KW-0812">Transmembrane</keyword>
<protein>
    <submittedName>
        <fullName evidence="7">MFS multidrug transporter</fullName>
    </submittedName>
</protein>
<evidence type="ECO:0000313" key="8">
    <source>
        <dbReference type="Proteomes" id="UP000325672"/>
    </source>
</evidence>
<keyword evidence="3 5" id="KW-1133">Transmembrane helix</keyword>
<sequence length="521" mass="57692">MSAHTLEGNKTIPFSHDTDPLDECLFQHGLQLTPDSRFVRWLPTNQNHPRNWSFRRKTYDLTIINLVDLFTTASSTAGTITAKAAHAEYNIDQTLAIFLFVSVSLLGQLTGSILFAPYSETFGRRKLYIISGILFSIGCVIIASIHSLAAVVVGRCATGFLSSIPANVLAGSIEDMYRSRQRTWWLCIWSVASNLGLVLGPIMGAYITSNLGWRWVFYVAACIIGFLTILLLFIRESRPSLLLVRQVAQFRQTTGMKTPPPLNPDHTPDLHTFVRTTLVRPVELFAEPIVICVAVMTSTAFGLVYLFTEALQPIYQHLGFTAESSCLAFVGLGIGTVLSLLTRLADDRIIENYLRDGRQLLPEHKLLGIYIGTPLMAIGLWWFAWTIPPYAENMHWIVPTIPLVLIGYAINEFPTVLLGYLADSYLSYAASGLAAVASLRAILSATFPLFARQMFSALGNNVAVSILAAVGTVFCVIPPLFGRYGTRIRANSKFAHYSLRTHEENCVDKDEFLPNAPEMSS</sequence>
<dbReference type="Gene3D" id="1.20.1250.20">
    <property type="entry name" value="MFS general substrate transporter like domains"/>
    <property type="match status" value="1"/>
</dbReference>
<evidence type="ECO:0000256" key="1">
    <source>
        <dbReference type="ARBA" id="ARBA00004141"/>
    </source>
</evidence>
<feature type="transmembrane region" description="Helical" evidence="5">
    <location>
        <begin position="327"/>
        <end position="345"/>
    </location>
</feature>
<evidence type="ECO:0000256" key="2">
    <source>
        <dbReference type="ARBA" id="ARBA00022692"/>
    </source>
</evidence>
<proteinExistence type="predicted"/>
<dbReference type="GeneID" id="43643870"/>
<dbReference type="OrthoDB" id="2962993at2759"/>
<feature type="transmembrane region" description="Helical" evidence="5">
    <location>
        <begin position="284"/>
        <end position="307"/>
    </location>
</feature>
<feature type="transmembrane region" description="Helical" evidence="5">
    <location>
        <begin position="183"/>
        <end position="203"/>
    </location>
</feature>
<feature type="transmembrane region" description="Helical" evidence="5">
    <location>
        <begin position="127"/>
        <end position="146"/>
    </location>
</feature>
<feature type="transmembrane region" description="Helical" evidence="5">
    <location>
        <begin position="462"/>
        <end position="481"/>
    </location>
</feature>
<feature type="transmembrane region" description="Helical" evidence="5">
    <location>
        <begin position="366"/>
        <end position="384"/>
    </location>
</feature>
<evidence type="ECO:0000256" key="3">
    <source>
        <dbReference type="ARBA" id="ARBA00022989"/>
    </source>
</evidence>
<dbReference type="FunFam" id="1.20.1250.20:FF:000475">
    <property type="entry name" value="MFS multidrug transporter, putative"/>
    <property type="match status" value="1"/>
</dbReference>
<accession>A0A5N6SXP6</accession>
<feature type="transmembrane region" description="Helical" evidence="5">
    <location>
        <begin position="95"/>
        <end position="115"/>
    </location>
</feature>
<dbReference type="PANTHER" id="PTHR23502">
    <property type="entry name" value="MAJOR FACILITATOR SUPERFAMILY"/>
    <property type="match status" value="1"/>
</dbReference>
<dbReference type="Pfam" id="PF07690">
    <property type="entry name" value="MFS_1"/>
    <property type="match status" value="1"/>
</dbReference>
<gene>
    <name evidence="7" type="ORF">BDV38DRAFT_281874</name>
</gene>
<dbReference type="EMBL" id="ML743570">
    <property type="protein sequence ID" value="KAE8138569.1"/>
    <property type="molecule type" value="Genomic_DNA"/>
</dbReference>
<comment type="subcellular location">
    <subcellularLocation>
        <location evidence="1">Membrane</location>
        <topology evidence="1">Multi-pass membrane protein</topology>
    </subcellularLocation>
</comment>
<keyword evidence="4 5" id="KW-0472">Membrane</keyword>
<feature type="transmembrane region" description="Helical" evidence="5">
    <location>
        <begin position="428"/>
        <end position="450"/>
    </location>
</feature>
<feature type="transmembrane region" description="Helical" evidence="5">
    <location>
        <begin position="396"/>
        <end position="421"/>
    </location>
</feature>
<evidence type="ECO:0000256" key="5">
    <source>
        <dbReference type="SAM" id="Phobius"/>
    </source>
</evidence>
<dbReference type="InterPro" id="IPR036259">
    <property type="entry name" value="MFS_trans_sf"/>
</dbReference>
<dbReference type="GO" id="GO:0016020">
    <property type="term" value="C:membrane"/>
    <property type="evidence" value="ECO:0007669"/>
    <property type="project" value="UniProtKB-SubCell"/>
</dbReference>
<evidence type="ECO:0000313" key="7">
    <source>
        <dbReference type="EMBL" id="KAE8138569.1"/>
    </source>
</evidence>
<dbReference type="AlphaFoldDB" id="A0A5N6SXP6"/>
<dbReference type="InterPro" id="IPR011701">
    <property type="entry name" value="MFS"/>
</dbReference>